<dbReference type="AlphaFoldDB" id="A0A423V0C5"/>
<feature type="compositionally biased region" description="Basic and acidic residues" evidence="1">
    <location>
        <begin position="144"/>
        <end position="153"/>
    </location>
</feature>
<name>A0A423V0C5_STRGL</name>
<comment type="caution">
    <text evidence="2">The sequence shown here is derived from an EMBL/GenBank/DDBJ whole genome shotgun (WGS) entry which is preliminary data.</text>
</comment>
<proteinExistence type="predicted"/>
<evidence type="ECO:0000256" key="1">
    <source>
        <dbReference type="SAM" id="MobiDB-lite"/>
    </source>
</evidence>
<accession>A0A423V0C5</accession>
<protein>
    <submittedName>
        <fullName evidence="2">Cobyric acid synthase</fullName>
    </submittedName>
</protein>
<feature type="region of interest" description="Disordered" evidence="1">
    <location>
        <begin position="86"/>
        <end position="153"/>
    </location>
</feature>
<dbReference type="EMBL" id="QWFA01000060">
    <property type="protein sequence ID" value="ROV67957.1"/>
    <property type="molecule type" value="Genomic_DNA"/>
</dbReference>
<gene>
    <name evidence="2" type="ORF">D3105_13735</name>
</gene>
<reference evidence="2 3" key="1">
    <citation type="submission" date="2018-08" db="EMBL/GenBank/DDBJ databases">
        <title>Streptomyces globisporus 1912-4Crt, whole genome shotgun sequence.</title>
        <authorList>
            <person name="Matselyukh B."/>
        </authorList>
    </citation>
    <scope>NUCLEOTIDE SEQUENCE [LARGE SCALE GENOMIC DNA]</scope>
    <source>
        <strain evidence="2 3">1912-4Crt</strain>
    </source>
</reference>
<dbReference type="Proteomes" id="UP000285596">
    <property type="component" value="Unassembled WGS sequence"/>
</dbReference>
<evidence type="ECO:0000313" key="2">
    <source>
        <dbReference type="EMBL" id="ROV67957.1"/>
    </source>
</evidence>
<organism evidence="2 3">
    <name type="scientific">Streptomyces globisporus</name>
    <dbReference type="NCBI Taxonomy" id="1908"/>
    <lineage>
        <taxon>Bacteria</taxon>
        <taxon>Bacillati</taxon>
        <taxon>Actinomycetota</taxon>
        <taxon>Actinomycetes</taxon>
        <taxon>Kitasatosporales</taxon>
        <taxon>Streptomycetaceae</taxon>
        <taxon>Streptomyces</taxon>
    </lineage>
</organism>
<feature type="non-terminal residue" evidence="2">
    <location>
        <position position="1"/>
    </location>
</feature>
<sequence length="153" mass="16085">ADVRGGEPFLDGCRVGAVWGTHWHGSLESDGFRRRFLVEVARAAGRRFVPAPDTSFGVLREEQLDRLGDLVEEHADTDALWGLIEGGAPRGLPFVPPGAPALGAGAPESRGAAPDPAPQSPEGLEVSRPETQGKAPRPQGPDGADVHVDEEAL</sequence>
<evidence type="ECO:0000313" key="3">
    <source>
        <dbReference type="Proteomes" id="UP000285596"/>
    </source>
</evidence>